<proteinExistence type="predicted"/>
<protein>
    <submittedName>
        <fullName evidence="2">Metal ion binding</fullName>
    </submittedName>
</protein>
<keyword evidence="3" id="KW-1185">Reference proteome</keyword>
<gene>
    <name evidence="2" type="ORF">GMOD_00006150</name>
</gene>
<sequence length="266" mass="30149">MNTTAAPQLRRSKRKLNERAAKEVPESINNDALAPQKRARRARTAEPSIVKESLGKVQGTGSHTISARPQQKNYTLPSFLALPRELRDEIYRHVLHYNGSSCTLKVEHCGLLGVNSQISDEFVDAMLFHASVIRARVRNHNFAPVVTFLNRLSEAQFARLSGHGPHAAEGHADDANPKCKILIQLCYSAGAKDGRAQLNRWLDRFDAPNKRGKEFEFEYDCDATYENGGYKQRPRLRAKATERWNKEADNIRTAARERSAWTYFES</sequence>
<evidence type="ECO:0000313" key="2">
    <source>
        <dbReference type="EMBL" id="RMZ69365.1"/>
    </source>
</evidence>
<dbReference type="Proteomes" id="UP000265663">
    <property type="component" value="Unassembled WGS sequence"/>
</dbReference>
<accession>A0A3M7M4B6</accession>
<name>A0A3M7M4B6_9PLEO</name>
<organism evidence="2 3">
    <name type="scientific">Pyrenophora seminiperda CCB06</name>
    <dbReference type="NCBI Taxonomy" id="1302712"/>
    <lineage>
        <taxon>Eukaryota</taxon>
        <taxon>Fungi</taxon>
        <taxon>Dikarya</taxon>
        <taxon>Ascomycota</taxon>
        <taxon>Pezizomycotina</taxon>
        <taxon>Dothideomycetes</taxon>
        <taxon>Pleosporomycetidae</taxon>
        <taxon>Pleosporales</taxon>
        <taxon>Pleosporineae</taxon>
        <taxon>Pleosporaceae</taxon>
        <taxon>Pyrenophora</taxon>
    </lineage>
</organism>
<dbReference type="AlphaFoldDB" id="A0A3M7M4B6"/>
<feature type="compositionally biased region" description="Basic and acidic residues" evidence="1">
    <location>
        <begin position="15"/>
        <end position="25"/>
    </location>
</feature>
<feature type="region of interest" description="Disordered" evidence="1">
    <location>
        <begin position="1"/>
        <end position="70"/>
    </location>
</feature>
<dbReference type="OrthoDB" id="3860514at2759"/>
<reference evidence="2 3" key="1">
    <citation type="journal article" date="2014" name="PLoS ONE">
        <title>De novo Genome Assembly of the Fungal Plant Pathogen Pyrenophora semeniperda.</title>
        <authorList>
            <person name="Soliai M.M."/>
            <person name="Meyer S.E."/>
            <person name="Udall J.A."/>
            <person name="Elzinga D.E."/>
            <person name="Hermansen R.A."/>
            <person name="Bodily P.M."/>
            <person name="Hart A.A."/>
            <person name="Coleman C.E."/>
        </authorList>
    </citation>
    <scope>NUCLEOTIDE SEQUENCE [LARGE SCALE GENOMIC DNA]</scope>
    <source>
        <strain evidence="2 3">CCB06</strain>
        <tissue evidence="2">Mycelium</tissue>
    </source>
</reference>
<evidence type="ECO:0000256" key="1">
    <source>
        <dbReference type="SAM" id="MobiDB-lite"/>
    </source>
</evidence>
<dbReference type="EMBL" id="KE747818">
    <property type="protein sequence ID" value="RMZ69365.1"/>
    <property type="molecule type" value="Genomic_DNA"/>
</dbReference>
<feature type="compositionally biased region" description="Polar residues" evidence="1">
    <location>
        <begin position="59"/>
        <end position="70"/>
    </location>
</feature>
<evidence type="ECO:0000313" key="3">
    <source>
        <dbReference type="Proteomes" id="UP000265663"/>
    </source>
</evidence>